<dbReference type="EMBL" id="BARV01017815">
    <property type="protein sequence ID" value="GAI27627.1"/>
    <property type="molecule type" value="Genomic_DNA"/>
</dbReference>
<dbReference type="SUPFAM" id="SSF46785">
    <property type="entry name" value="Winged helix' DNA-binding domain"/>
    <property type="match status" value="1"/>
</dbReference>
<keyword evidence="3" id="KW-0804">Transcription</keyword>
<keyword evidence="2" id="KW-0238">DNA-binding</keyword>
<feature type="domain" description="HTH gntR-type" evidence="4">
    <location>
        <begin position="1"/>
        <end position="62"/>
    </location>
</feature>
<dbReference type="InterPro" id="IPR000524">
    <property type="entry name" value="Tscrpt_reg_HTH_GntR"/>
</dbReference>
<dbReference type="PANTHER" id="PTHR38445:SF9">
    <property type="entry name" value="HTH-TYPE TRANSCRIPTIONAL REPRESSOR YTRA"/>
    <property type="match status" value="1"/>
</dbReference>
<protein>
    <recommendedName>
        <fullName evidence="4">HTH gntR-type domain-containing protein</fullName>
    </recommendedName>
</protein>
<evidence type="ECO:0000256" key="2">
    <source>
        <dbReference type="ARBA" id="ARBA00023125"/>
    </source>
</evidence>
<gene>
    <name evidence="5" type="ORF">S06H3_30272</name>
</gene>
<reference evidence="5" key="1">
    <citation type="journal article" date="2014" name="Front. Microbiol.">
        <title>High frequency of phylogenetically diverse reductive dehalogenase-homologous genes in deep subseafloor sedimentary metagenomes.</title>
        <authorList>
            <person name="Kawai M."/>
            <person name="Futagami T."/>
            <person name="Toyoda A."/>
            <person name="Takaki Y."/>
            <person name="Nishi S."/>
            <person name="Hori S."/>
            <person name="Arai W."/>
            <person name="Tsubouchi T."/>
            <person name="Morono Y."/>
            <person name="Uchiyama I."/>
            <person name="Ito T."/>
            <person name="Fujiyama A."/>
            <person name="Inagaki F."/>
            <person name="Takami H."/>
        </authorList>
    </citation>
    <scope>NUCLEOTIDE SEQUENCE</scope>
    <source>
        <strain evidence="5">Expedition CK06-06</strain>
    </source>
</reference>
<accession>X1M7N5</accession>
<dbReference type="GO" id="GO:0003700">
    <property type="term" value="F:DNA-binding transcription factor activity"/>
    <property type="evidence" value="ECO:0007669"/>
    <property type="project" value="InterPro"/>
</dbReference>
<dbReference type="SMART" id="SM00345">
    <property type="entry name" value="HTH_GNTR"/>
    <property type="match status" value="1"/>
</dbReference>
<dbReference type="InterPro" id="IPR028082">
    <property type="entry name" value="Peripla_BP_I"/>
</dbReference>
<dbReference type="Gene3D" id="1.10.10.10">
    <property type="entry name" value="Winged helix-like DNA-binding domain superfamily/Winged helix DNA-binding domain"/>
    <property type="match status" value="1"/>
</dbReference>
<dbReference type="PROSITE" id="PS50949">
    <property type="entry name" value="HTH_GNTR"/>
    <property type="match status" value="1"/>
</dbReference>
<dbReference type="Pfam" id="PF00392">
    <property type="entry name" value="GntR"/>
    <property type="match status" value="1"/>
</dbReference>
<organism evidence="5">
    <name type="scientific">marine sediment metagenome</name>
    <dbReference type="NCBI Taxonomy" id="412755"/>
    <lineage>
        <taxon>unclassified sequences</taxon>
        <taxon>metagenomes</taxon>
        <taxon>ecological metagenomes</taxon>
    </lineage>
</organism>
<keyword evidence="1" id="KW-0805">Transcription regulation</keyword>
<evidence type="ECO:0000313" key="5">
    <source>
        <dbReference type="EMBL" id="GAI27627.1"/>
    </source>
</evidence>
<dbReference type="CDD" id="cd07377">
    <property type="entry name" value="WHTH_GntR"/>
    <property type="match status" value="1"/>
</dbReference>
<sequence length="281" mass="33243">MNLIINDIKDGKLNVGDRLPSINEISSDYYLSRDTVEKALNELRKRGIITSVKRRGYFISKTDFDHKKRIAFITNKISDYKRNIYEAFMSEMEDNAIVDVYVYNYDISKFEMIILSHLKEYDHYLVIPFFMSEQNYSKAAELLNRFMDHQLILLDNFIKGIKPAYSSVTQNFELDIREALISMNDHLSKYKKHFLIYRKDSTHPAEVIKGFSIYCKMHDYDFAIVHRLEPDIVQDQNNYILLDDEDLVGLIEITRQKKLELGKHIGLVSYNETHLKRYLPE</sequence>
<dbReference type="InterPro" id="IPR036388">
    <property type="entry name" value="WH-like_DNA-bd_sf"/>
</dbReference>
<comment type="caution">
    <text evidence="5">The sequence shown here is derived from an EMBL/GenBank/DDBJ whole genome shotgun (WGS) entry which is preliminary data.</text>
</comment>
<proteinExistence type="predicted"/>
<evidence type="ECO:0000259" key="4">
    <source>
        <dbReference type="PROSITE" id="PS50949"/>
    </source>
</evidence>
<dbReference type="InterPro" id="IPR036390">
    <property type="entry name" value="WH_DNA-bd_sf"/>
</dbReference>
<dbReference type="AlphaFoldDB" id="X1M7N5"/>
<dbReference type="PANTHER" id="PTHR38445">
    <property type="entry name" value="HTH-TYPE TRANSCRIPTIONAL REPRESSOR YTRA"/>
    <property type="match status" value="1"/>
</dbReference>
<dbReference type="SUPFAM" id="SSF53822">
    <property type="entry name" value="Periplasmic binding protein-like I"/>
    <property type="match status" value="1"/>
</dbReference>
<feature type="non-terminal residue" evidence="5">
    <location>
        <position position="281"/>
    </location>
</feature>
<evidence type="ECO:0000256" key="3">
    <source>
        <dbReference type="ARBA" id="ARBA00023163"/>
    </source>
</evidence>
<evidence type="ECO:0000256" key="1">
    <source>
        <dbReference type="ARBA" id="ARBA00023015"/>
    </source>
</evidence>
<name>X1M7N5_9ZZZZ</name>
<dbReference type="PRINTS" id="PR00035">
    <property type="entry name" value="HTHGNTR"/>
</dbReference>
<dbReference type="GO" id="GO:0003677">
    <property type="term" value="F:DNA binding"/>
    <property type="evidence" value="ECO:0007669"/>
    <property type="project" value="UniProtKB-KW"/>
</dbReference>